<organism evidence="2 3">
    <name type="scientific">Kineobactrum sediminis</name>
    <dbReference type="NCBI Taxonomy" id="1905677"/>
    <lineage>
        <taxon>Bacteria</taxon>
        <taxon>Pseudomonadati</taxon>
        <taxon>Pseudomonadota</taxon>
        <taxon>Gammaproteobacteria</taxon>
        <taxon>Cellvibrionales</taxon>
        <taxon>Halieaceae</taxon>
        <taxon>Kineobactrum</taxon>
    </lineage>
</organism>
<keyword evidence="1" id="KW-0472">Membrane</keyword>
<sequence length="181" mass="19315">MKAVGHQGKQQGIVLLISLIMLLAVTVIVVTASNIAQTNLKVVGNMESREQARIAARAAIEEALSSSRFADNPDSIFAVSCDEDNQKCYDFNADGETDVTVVVSTPACISVIPRKNIELDVYNFPDQATCFLPPGVYSMCAASVWEFEAVATDVVSGAEVTVRQGVSILTTLNNIDTACPV</sequence>
<name>A0A2N5XZP0_9GAMM</name>
<gene>
    <name evidence="2" type="ORF">CWI75_14150</name>
</gene>
<keyword evidence="1" id="KW-1133">Transmembrane helix</keyword>
<evidence type="ECO:0008006" key="4">
    <source>
        <dbReference type="Google" id="ProtNLM"/>
    </source>
</evidence>
<feature type="transmembrane region" description="Helical" evidence="1">
    <location>
        <begin position="12"/>
        <end position="32"/>
    </location>
</feature>
<evidence type="ECO:0000313" key="2">
    <source>
        <dbReference type="EMBL" id="PLW81611.1"/>
    </source>
</evidence>
<protein>
    <recommendedName>
        <fullName evidence="4">Type 4 fimbrial biogenesis protein PilX N-terminal domain-containing protein</fullName>
    </recommendedName>
</protein>
<dbReference type="Proteomes" id="UP000234845">
    <property type="component" value="Unassembled WGS sequence"/>
</dbReference>
<evidence type="ECO:0000256" key="1">
    <source>
        <dbReference type="SAM" id="Phobius"/>
    </source>
</evidence>
<dbReference type="EMBL" id="PKLZ01000011">
    <property type="protein sequence ID" value="PLW81611.1"/>
    <property type="molecule type" value="Genomic_DNA"/>
</dbReference>
<keyword evidence="1" id="KW-0812">Transmembrane</keyword>
<keyword evidence="3" id="KW-1185">Reference proteome</keyword>
<comment type="caution">
    <text evidence="2">The sequence shown here is derived from an EMBL/GenBank/DDBJ whole genome shotgun (WGS) entry which is preliminary data.</text>
</comment>
<proteinExistence type="predicted"/>
<evidence type="ECO:0000313" key="3">
    <source>
        <dbReference type="Proteomes" id="UP000234845"/>
    </source>
</evidence>
<accession>A0A2N5XZP0</accession>
<dbReference type="AlphaFoldDB" id="A0A2N5XZP0"/>
<reference evidence="3" key="1">
    <citation type="submission" date="2017-11" db="EMBL/GenBank/DDBJ databases">
        <title>The draft genome sequence of Chromatocurvus sp. F02.</title>
        <authorList>
            <person name="Du Z.-J."/>
            <person name="Chang Y.-Q."/>
        </authorList>
    </citation>
    <scope>NUCLEOTIDE SEQUENCE [LARGE SCALE GENOMIC DNA]</scope>
    <source>
        <strain evidence="3">F02</strain>
    </source>
</reference>